<dbReference type="PANTHER" id="PTHR45982">
    <property type="entry name" value="REGULATOR OF CHROMOSOME CONDENSATION"/>
    <property type="match status" value="1"/>
</dbReference>
<dbReference type="PANTHER" id="PTHR45982:SF1">
    <property type="entry name" value="REGULATOR OF CHROMOSOME CONDENSATION"/>
    <property type="match status" value="1"/>
</dbReference>
<keyword evidence="3" id="KW-1185">Reference proteome</keyword>
<dbReference type="PROSITE" id="PS50012">
    <property type="entry name" value="RCC1_3"/>
    <property type="match status" value="4"/>
</dbReference>
<dbReference type="Gene3D" id="2.130.10.30">
    <property type="entry name" value="Regulator of chromosome condensation 1/beta-lactamase-inhibitor protein II"/>
    <property type="match status" value="2"/>
</dbReference>
<feature type="signal peptide" evidence="1">
    <location>
        <begin position="1"/>
        <end position="33"/>
    </location>
</feature>
<organism evidence="2 3">
    <name type="scientific">Rugamonas rivuli</name>
    <dbReference type="NCBI Taxonomy" id="2743358"/>
    <lineage>
        <taxon>Bacteria</taxon>
        <taxon>Pseudomonadati</taxon>
        <taxon>Pseudomonadota</taxon>
        <taxon>Betaproteobacteria</taxon>
        <taxon>Burkholderiales</taxon>
        <taxon>Oxalobacteraceae</taxon>
        <taxon>Telluria group</taxon>
        <taxon>Rugamonas</taxon>
    </lineage>
</organism>
<dbReference type="AlphaFoldDB" id="A0A843SFE2"/>
<dbReference type="InterPro" id="IPR009091">
    <property type="entry name" value="RCC1/BLIP-II"/>
</dbReference>
<dbReference type="GO" id="GO:0005737">
    <property type="term" value="C:cytoplasm"/>
    <property type="evidence" value="ECO:0007669"/>
    <property type="project" value="TreeGrafter"/>
</dbReference>
<dbReference type="GO" id="GO:0005085">
    <property type="term" value="F:guanyl-nucleotide exchange factor activity"/>
    <property type="evidence" value="ECO:0007669"/>
    <property type="project" value="TreeGrafter"/>
</dbReference>
<sequence length="395" mass="40358">MDTIINGSKWLLKLACQAGVASMLFLAMAPSNAAVATAIGTGNFHSCAALSTGGAKCWGQNSYGQLGNGKTVTSLTPVEVQGLSSYQITAIAGGTYFTCALTSTGSVYCWGFNNYGQLASKTLVSSTTPVAVQIPTGAAKALTVGNNHACVLDTYGNIYCWGSNSGGQLNRNVSITHSSIPLYAAGMNDVVALQGNGFTTCYRDNKGGAKCFGNNKYAQFGIGTKDSTDGATYGAPNYALGLSTNVISTSASMYDGCAVKDDHAVFCWGFNNTFGALGFTGIGIYSTPVAVLGLRNDAISIITGISHTCIITQSGGAQCWGMNGTGQLGNGRAAPQEAASDVIGISEKIISLSLGSNHSCALLESGTVKCFGQSLSGQLGTGTTLYSPVPVTVPL</sequence>
<comment type="caution">
    <text evidence="2">The sequence shown here is derived from an EMBL/GenBank/DDBJ whole genome shotgun (WGS) entry which is preliminary data.</text>
</comment>
<accession>A0A843SFE2</accession>
<feature type="chain" id="PRO_5033030020" evidence="1">
    <location>
        <begin position="34"/>
        <end position="395"/>
    </location>
</feature>
<dbReference type="RefSeq" id="WP_152805829.1">
    <property type="nucleotide sequence ID" value="NZ_WHUF01000004.1"/>
</dbReference>
<evidence type="ECO:0000256" key="1">
    <source>
        <dbReference type="SAM" id="SignalP"/>
    </source>
</evidence>
<dbReference type="InterPro" id="IPR000408">
    <property type="entry name" value="Reg_chr_condens"/>
</dbReference>
<name>A0A843SFE2_9BURK</name>
<dbReference type="Pfam" id="PF13540">
    <property type="entry name" value="RCC1_2"/>
    <property type="match status" value="2"/>
</dbReference>
<dbReference type="SUPFAM" id="SSF50985">
    <property type="entry name" value="RCC1/BLIP-II"/>
    <property type="match status" value="2"/>
</dbReference>
<dbReference type="PRINTS" id="PR00633">
    <property type="entry name" value="RCCNDNSATION"/>
</dbReference>
<evidence type="ECO:0000313" key="2">
    <source>
        <dbReference type="EMBL" id="MQA20861.1"/>
    </source>
</evidence>
<dbReference type="Proteomes" id="UP000444318">
    <property type="component" value="Unassembled WGS sequence"/>
</dbReference>
<evidence type="ECO:0000313" key="3">
    <source>
        <dbReference type="Proteomes" id="UP000444318"/>
    </source>
</evidence>
<gene>
    <name evidence="2" type="ORF">GEV01_15170</name>
</gene>
<proteinExistence type="predicted"/>
<reference evidence="2 3" key="1">
    <citation type="submission" date="2019-10" db="EMBL/GenBank/DDBJ databases">
        <title>Two novel species isolated from a subtropical stream in China.</title>
        <authorList>
            <person name="Lu H."/>
        </authorList>
    </citation>
    <scope>NUCLEOTIDE SEQUENCE [LARGE SCALE GENOMIC DNA]</scope>
    <source>
        <strain evidence="2 3">FT103W</strain>
    </source>
</reference>
<dbReference type="EMBL" id="WHUF01000004">
    <property type="protein sequence ID" value="MQA20861.1"/>
    <property type="molecule type" value="Genomic_DNA"/>
</dbReference>
<keyword evidence="1" id="KW-0732">Signal</keyword>
<dbReference type="InterPro" id="IPR051553">
    <property type="entry name" value="Ran_GTPase-activating"/>
</dbReference>
<protein>
    <submittedName>
        <fullName evidence="2">Uncharacterized protein</fullName>
    </submittedName>
</protein>
<dbReference type="Pfam" id="PF00415">
    <property type="entry name" value="RCC1"/>
    <property type="match status" value="2"/>
</dbReference>